<dbReference type="RefSeq" id="WP_097132904.1">
    <property type="nucleotide sequence ID" value="NZ_OCMT01000003.1"/>
</dbReference>
<evidence type="ECO:0000313" key="2">
    <source>
        <dbReference type="EMBL" id="SOD18610.1"/>
    </source>
</evidence>
<dbReference type="Proteomes" id="UP000219281">
    <property type="component" value="Unassembled WGS sequence"/>
</dbReference>
<dbReference type="OrthoDB" id="9790710at2"/>
<evidence type="ECO:0000259" key="1">
    <source>
        <dbReference type="Pfam" id="PF00534"/>
    </source>
</evidence>
<organism evidence="2 3">
    <name type="scientific">Pedobacter xixiisoli</name>
    <dbReference type="NCBI Taxonomy" id="1476464"/>
    <lineage>
        <taxon>Bacteria</taxon>
        <taxon>Pseudomonadati</taxon>
        <taxon>Bacteroidota</taxon>
        <taxon>Sphingobacteriia</taxon>
        <taxon>Sphingobacteriales</taxon>
        <taxon>Sphingobacteriaceae</taxon>
        <taxon>Pedobacter</taxon>
    </lineage>
</organism>
<dbReference type="Pfam" id="PF00534">
    <property type="entry name" value="Glycos_transf_1"/>
    <property type="match status" value="1"/>
</dbReference>
<dbReference type="GO" id="GO:0016757">
    <property type="term" value="F:glycosyltransferase activity"/>
    <property type="evidence" value="ECO:0007669"/>
    <property type="project" value="InterPro"/>
</dbReference>
<gene>
    <name evidence="2" type="ORF">SAMN06297358_3095</name>
</gene>
<keyword evidence="2" id="KW-0808">Transferase</keyword>
<dbReference type="InterPro" id="IPR001296">
    <property type="entry name" value="Glyco_trans_1"/>
</dbReference>
<dbReference type="AlphaFoldDB" id="A0A286A9L9"/>
<feature type="domain" description="Glycosyl transferase family 1" evidence="1">
    <location>
        <begin position="197"/>
        <end position="375"/>
    </location>
</feature>
<dbReference type="CDD" id="cd03801">
    <property type="entry name" value="GT4_PimA-like"/>
    <property type="match status" value="1"/>
</dbReference>
<dbReference type="InterPro" id="IPR050194">
    <property type="entry name" value="Glycosyltransferase_grp1"/>
</dbReference>
<proteinExistence type="predicted"/>
<dbReference type="EMBL" id="OCMT01000003">
    <property type="protein sequence ID" value="SOD18610.1"/>
    <property type="molecule type" value="Genomic_DNA"/>
</dbReference>
<keyword evidence="3" id="KW-1185">Reference proteome</keyword>
<dbReference type="PANTHER" id="PTHR45947">
    <property type="entry name" value="SULFOQUINOVOSYL TRANSFERASE SQD2"/>
    <property type="match status" value="1"/>
</dbReference>
<dbReference type="PANTHER" id="PTHR45947:SF3">
    <property type="entry name" value="SULFOQUINOVOSYL TRANSFERASE SQD2"/>
    <property type="match status" value="1"/>
</dbReference>
<reference evidence="3" key="1">
    <citation type="submission" date="2017-09" db="EMBL/GenBank/DDBJ databases">
        <authorList>
            <person name="Varghese N."/>
            <person name="Submissions S."/>
        </authorList>
    </citation>
    <scope>NUCLEOTIDE SEQUENCE [LARGE SCALE GENOMIC DNA]</scope>
    <source>
        <strain evidence="3">CGMCC 1.12803</strain>
    </source>
</reference>
<dbReference type="SUPFAM" id="SSF53756">
    <property type="entry name" value="UDP-Glycosyltransferase/glycogen phosphorylase"/>
    <property type="match status" value="1"/>
</dbReference>
<evidence type="ECO:0000313" key="3">
    <source>
        <dbReference type="Proteomes" id="UP000219281"/>
    </source>
</evidence>
<protein>
    <submittedName>
        <fullName evidence="2">Glycosyltransferase involved in cell wall bisynthesis</fullName>
    </submittedName>
</protein>
<name>A0A286A9L9_9SPHI</name>
<sequence>MKKLAIIISHPIQYYVPIFRLLAKQCELKVFYTWGRSGIAVKYDPDFGKTFEWDVPLLDGYNYELLENTAKDPGSHHGKGIINPNILTRIEDFSPNVILVYGYIYQSHFKVMRYFKGKIPIWFRGDSTLLDHQSAFKSILKKIYLKWVYSFVDKAFYVGTNNKTYFKAYGLKESQLFFAPHAIDNERFAENRKEEAEALRSRLGINKKDLLILFAGKLEQKKNPTLLLDAFIKLNQLKTKNDQRSTTNDQATIHLLFVGNGILETELKQKASNEQQLTREKKGKTKNIHFMDFQNQSQMPVIYQACNIFCLPSQGPAETWGLAINEAMAAGKAIIASNKVGCAIDLVKEDLNGKIFNTGDLTNLLQTLTDILSEDINILEIESRKIISAWNFDKQVKTIINEF</sequence>
<accession>A0A286A9L9</accession>
<dbReference type="Gene3D" id="3.40.50.2000">
    <property type="entry name" value="Glycogen Phosphorylase B"/>
    <property type="match status" value="2"/>
</dbReference>